<sequence>MTLINSFLHFKCRNAAAQMKNQMQTDTGPPLPLSSLRLLVPPLRLVSAALLHIVQRRDIMDYGLVEEFVTTVLEESPDMMSSRDRVRLIMGLRAQVEASESSFLKLVQTLLEDPVEKEHFFQSVFAEEFGPKYDSALQTLVWKFLSRLDKILPSPSLQQTMSWFLPDPAVLEECVQCVCHPQPLRNILQRHDNLPVHLDTRARPLGGDGILSPTSLSPYKSVEATADPEDQSEPIHGYRLQIQKMVSRGKREKTSASQQRQRKVKKEPYDVRPQNHFTPDPIPAQGRPKKSIHVKVCSISRKSFGEAKELTAHMTCHTEQSLYRCTLCGKDFELQKDFRKHQRNVCMKSAQRMANVSMRSSEDDVSAPSVGDDWGEVAQTLGPVPQSKRGPYVRHATRVFQPSKARQVCHVCDKTICNLFMLRRHIKSVHGLLPYMCHNCEESFGNNPDLKSHMKDCLKLKKRQTCSLCGVTFMPTQPVEHQVDDPIGQQDRSKDLHSNHHPDHADPPDGSGSHVLGEDEARTPQTSSESSQNPTPSNVTKIGALPHSRTCQLRHARHRKQGQGRHTCDICSKSFSQALFLARHRARKTGCGSMRRNRVAHENASTDTVPVFSCPHCQEGFRTENKLETHMVCHTGQGFACRFCGKMFAEQYKLYTHVRSHIYRPHLCDSCGQDFRTKYALAVHMRVHTGERPFSCTNCGKSCSSKGNLKAHQRVHSGERPFACTFCKRVAEMNDLHVTVKSPDSIHIVIGEGELEDLETLISVKGARGSGGEHMLHLCHSTCVGSQLMCLPSCKLPSNAMSAPSSSNPNTWEWEGPGGGGEGGEDKHGGAPADADLRGRAAVLLSHLEDDGMAEGLALGQGAVALKHDALLVTVRLQLLWLLERVVLHLGKRKTSAHLVDVRHNATVFLELPQVGHEEVAHADGATQACSTFTKRQRGQATAPLKPSRFPPGPPYWTCQGHWRLASESGTSLTVIVGGEKRRVIRPTTTMELAGPRLAIRGRCAPEISRLFLRYCKGLRRCHLVVPIMVLLLVGAALTALLPSINDPDNGADPGTLRRRANAVPGRETEPVSDTGAFTVVMQTFNRTDVLLRVLNHYQAVPHLQRIIIVWNNVGEAPPRALWDSLGPHPVPVVFKEQQVNSMRNRLQPFVEIRTDAVLMLDDDTLVSVPDISFAFSVWKQFPEQIVGFVPRKHVTTATGIYSYGSFELQDPETGGGDRYSLVLIGAAFFHRRYLQLFQEQPAAVHALVDDTQNCDDIAMNFVVAAALDKRSEGAGNRPSGVFVRPVDLRNLEREATSGYLGMWHRPEHMLQRSYCLNRLVQIYGTMPLRYSNMMLNRFRSPAAVAMETRLNPTAGMTTVFVSNWPGSTVLPGAVSQFVGEVKQVLAGLLRAHVDQVESPVRRVELNVVQEPNQREGGGRHTCCLEPQGHILSLFHFHGWKHLHGQSPGLCLPSELYLPAATGLLDGQLGTHLELYSIWATVCAAGQHQSFAESDFGILRRHYRYELVAGGDGYRRQEENAKLGLRHLGADHSRDHHDGHRHRKTEMMLEEKVHKTYMLVTR</sequence>
<gene>
    <name evidence="1" type="ORF">DPEC_G00055470</name>
</gene>
<name>A0ACC2H5N3_DALPE</name>
<comment type="caution">
    <text evidence="1">The sequence shown here is derived from an EMBL/GenBank/DDBJ whole genome shotgun (WGS) entry which is preliminary data.</text>
</comment>
<keyword evidence="2" id="KW-1185">Reference proteome</keyword>
<protein>
    <submittedName>
        <fullName evidence="1">Uncharacterized protein</fullName>
    </submittedName>
</protein>
<dbReference type="EMBL" id="CM055732">
    <property type="protein sequence ID" value="KAJ8011178.1"/>
    <property type="molecule type" value="Genomic_DNA"/>
</dbReference>
<evidence type="ECO:0000313" key="1">
    <source>
        <dbReference type="EMBL" id="KAJ8011178.1"/>
    </source>
</evidence>
<dbReference type="Proteomes" id="UP001157502">
    <property type="component" value="Chromosome 5"/>
</dbReference>
<reference evidence="1" key="1">
    <citation type="submission" date="2021-05" db="EMBL/GenBank/DDBJ databases">
        <authorList>
            <person name="Pan Q."/>
            <person name="Jouanno E."/>
            <person name="Zahm M."/>
            <person name="Klopp C."/>
            <person name="Cabau C."/>
            <person name="Louis A."/>
            <person name="Berthelot C."/>
            <person name="Parey E."/>
            <person name="Roest Crollius H."/>
            <person name="Montfort J."/>
            <person name="Robinson-Rechavi M."/>
            <person name="Bouchez O."/>
            <person name="Lampietro C."/>
            <person name="Lopez Roques C."/>
            <person name="Donnadieu C."/>
            <person name="Postlethwait J."/>
            <person name="Bobe J."/>
            <person name="Dillon D."/>
            <person name="Chandos A."/>
            <person name="von Hippel F."/>
            <person name="Guiguen Y."/>
        </authorList>
    </citation>
    <scope>NUCLEOTIDE SEQUENCE</scope>
    <source>
        <strain evidence="1">YG-Jan2019</strain>
    </source>
</reference>
<accession>A0ACC2H5N3</accession>
<evidence type="ECO:0000313" key="2">
    <source>
        <dbReference type="Proteomes" id="UP001157502"/>
    </source>
</evidence>
<organism evidence="1 2">
    <name type="scientific">Dallia pectoralis</name>
    <name type="common">Alaska blackfish</name>
    <dbReference type="NCBI Taxonomy" id="75939"/>
    <lineage>
        <taxon>Eukaryota</taxon>
        <taxon>Metazoa</taxon>
        <taxon>Chordata</taxon>
        <taxon>Craniata</taxon>
        <taxon>Vertebrata</taxon>
        <taxon>Euteleostomi</taxon>
        <taxon>Actinopterygii</taxon>
        <taxon>Neopterygii</taxon>
        <taxon>Teleostei</taxon>
        <taxon>Protacanthopterygii</taxon>
        <taxon>Esociformes</taxon>
        <taxon>Umbridae</taxon>
        <taxon>Dallia</taxon>
    </lineage>
</organism>
<proteinExistence type="predicted"/>